<dbReference type="SMART" id="SM00149">
    <property type="entry name" value="PLCYc"/>
    <property type="match status" value="1"/>
</dbReference>
<feature type="region of interest" description="Disordered" evidence="8">
    <location>
        <begin position="13"/>
        <end position="39"/>
    </location>
</feature>
<dbReference type="SUPFAM" id="SSF51695">
    <property type="entry name" value="PLC-like phosphodiesterases"/>
    <property type="match status" value="1"/>
</dbReference>
<dbReference type="InterPro" id="IPR001192">
    <property type="entry name" value="PI-PLC_fam"/>
</dbReference>
<dbReference type="EC" id="3.1.4.11" evidence="7"/>
<dbReference type="Pfam" id="PF00387">
    <property type="entry name" value="PI-PLC-Y"/>
    <property type="match status" value="1"/>
</dbReference>
<dbReference type="GO" id="GO:0048015">
    <property type="term" value="P:phosphatidylinositol-mediated signaling"/>
    <property type="evidence" value="ECO:0007669"/>
    <property type="project" value="TreeGrafter"/>
</dbReference>
<keyword evidence="3 7" id="KW-0442">Lipid degradation</keyword>
<dbReference type="GO" id="GO:0051209">
    <property type="term" value="P:release of sequestered calcium ion into cytosol"/>
    <property type="evidence" value="ECO:0007669"/>
    <property type="project" value="TreeGrafter"/>
</dbReference>
<dbReference type="GO" id="GO:0004435">
    <property type="term" value="F:phosphatidylinositol-4,5-bisphosphate phospholipase C activity"/>
    <property type="evidence" value="ECO:0007669"/>
    <property type="project" value="UniProtKB-EC"/>
</dbReference>
<organism evidence="10 11">
    <name type="scientific">Ophiocordyceps australis</name>
    <dbReference type="NCBI Taxonomy" id="1399860"/>
    <lineage>
        <taxon>Eukaryota</taxon>
        <taxon>Fungi</taxon>
        <taxon>Dikarya</taxon>
        <taxon>Ascomycota</taxon>
        <taxon>Pezizomycotina</taxon>
        <taxon>Sordariomycetes</taxon>
        <taxon>Hypocreomycetidae</taxon>
        <taxon>Hypocreales</taxon>
        <taxon>Ophiocordycipitaceae</taxon>
        <taxon>Ophiocordyceps</taxon>
    </lineage>
</organism>
<keyword evidence="5" id="KW-0807">Transducer</keyword>
<sequence length="613" mass="67636">MAELPSRLAALNPFGSYDAQDDKGDAFVPESDADEAPPLRVSPALRAFLVRRGIVSSSASLSRSPEDYSDEQNKALQAMLDESRTAFTVPDSLTDPSKPLPEYFVSSSHNTYLLAHQLYGASSAAAYETTLRAGSRCVEIDAWDNVENLDEPKVTHGYTLVSHVTFRAVCETIRQVFDAEAAAIAQGTQSNNKSAVDRGNKAPTPIMLSLENHCGDHGQRRLAAIMREVFGDRLLSQPVRIEGQREQLGPGEHVSLSELGTRITVMVEYHIPGEIDNDDVSDDEGNKDDGDDDDEGEDVSEQEKEDARQARKAYCENKKANAAKSSVIVPELAELGVYAQSVKPGDNSWFDPGTLVNGPHHHLINLSETGLRRHLPSAAPLIAAHNSRHLMRVYPRGTRIASSNLQPVPFWAVGAQVCALNWQTFGLSSQLNRALFHGSRGYVLKPEVLRLSGNGIVTNGQRKRLRLHVAGASSIPVDTPGREADSLRPYVTCNLYTPGRVEGASPPPYKRKTAPYKHHKFGIIHRGEVGNPPVTDPIWDETLEWVFEDNELVFVRILIKSDDAWARNPKLAVTAMRLLYAKPGWMFVRMMDMKGRQSACSLLVNFELEDVED</sequence>
<feature type="region of interest" description="Disordered" evidence="8">
    <location>
        <begin position="272"/>
        <end position="312"/>
    </location>
</feature>
<evidence type="ECO:0000313" key="11">
    <source>
        <dbReference type="Proteomes" id="UP000224854"/>
    </source>
</evidence>
<dbReference type="InterPro" id="IPR017946">
    <property type="entry name" value="PLC-like_Pdiesterase_TIM-brl"/>
</dbReference>
<dbReference type="Pfam" id="PF00388">
    <property type="entry name" value="PI-PLC-X"/>
    <property type="match status" value="1"/>
</dbReference>
<evidence type="ECO:0000313" key="10">
    <source>
        <dbReference type="EMBL" id="PHH67686.1"/>
    </source>
</evidence>
<evidence type="ECO:0000256" key="3">
    <source>
        <dbReference type="ARBA" id="ARBA00022963"/>
    </source>
</evidence>
<feature type="compositionally biased region" description="Basic and acidic residues" evidence="8">
    <location>
        <begin position="301"/>
        <end position="312"/>
    </location>
</feature>
<dbReference type="PANTHER" id="PTHR10336">
    <property type="entry name" value="PHOSPHOINOSITIDE-SPECIFIC PHOSPHOLIPASE C FAMILY PROTEIN"/>
    <property type="match status" value="1"/>
</dbReference>
<dbReference type="PROSITE" id="PS50007">
    <property type="entry name" value="PIPLC_X_DOMAIN"/>
    <property type="match status" value="1"/>
</dbReference>
<keyword evidence="11" id="KW-1185">Reference proteome</keyword>
<dbReference type="AlphaFoldDB" id="A0A2C5YJ11"/>
<dbReference type="FunFam" id="3.20.20.190:FF:000039">
    <property type="entry name" value="Phosphoinositide phospholipase C"/>
    <property type="match status" value="1"/>
</dbReference>
<dbReference type="PANTHER" id="PTHR10336:SF169">
    <property type="entry name" value="PHOSPHOINOSITIDE PHOSPHOLIPASE C"/>
    <property type="match status" value="1"/>
</dbReference>
<comment type="catalytic activity">
    <reaction evidence="1 7">
        <text>a 1,2-diacyl-sn-glycero-3-phospho-(1D-myo-inositol-4,5-bisphosphate) + H2O = 1D-myo-inositol 1,4,5-trisphosphate + a 1,2-diacyl-sn-glycerol + H(+)</text>
        <dbReference type="Rhea" id="RHEA:33179"/>
        <dbReference type="ChEBI" id="CHEBI:15377"/>
        <dbReference type="ChEBI" id="CHEBI:15378"/>
        <dbReference type="ChEBI" id="CHEBI:17815"/>
        <dbReference type="ChEBI" id="CHEBI:58456"/>
        <dbReference type="ChEBI" id="CHEBI:203600"/>
        <dbReference type="EC" id="3.1.4.11"/>
    </reaction>
</comment>
<dbReference type="Gene3D" id="2.60.40.150">
    <property type="entry name" value="C2 domain"/>
    <property type="match status" value="1"/>
</dbReference>
<dbReference type="OrthoDB" id="269822at2759"/>
<evidence type="ECO:0000256" key="6">
    <source>
        <dbReference type="ARBA" id="ARBA00059664"/>
    </source>
</evidence>
<gene>
    <name evidence="10" type="ORF">CDD82_1207</name>
</gene>
<comment type="caution">
    <text evidence="10">The sequence shown here is derived from an EMBL/GenBank/DDBJ whole genome shotgun (WGS) entry which is preliminary data.</text>
</comment>
<evidence type="ECO:0000259" key="9">
    <source>
        <dbReference type="PROSITE" id="PS50008"/>
    </source>
</evidence>
<accession>A0A2C5YJ11</accession>
<name>A0A2C5YJ11_9HYPO</name>
<dbReference type="SMART" id="SM00148">
    <property type="entry name" value="PLCXc"/>
    <property type="match status" value="1"/>
</dbReference>
<dbReference type="PRINTS" id="PR00390">
    <property type="entry name" value="PHPHLIPASEC"/>
</dbReference>
<dbReference type="GO" id="GO:0016042">
    <property type="term" value="P:lipid catabolic process"/>
    <property type="evidence" value="ECO:0007669"/>
    <property type="project" value="UniProtKB-KW"/>
</dbReference>
<keyword evidence="2 7" id="KW-0378">Hydrolase</keyword>
<dbReference type="InterPro" id="IPR001711">
    <property type="entry name" value="PLipase_C_Pinositol-sp_Y"/>
</dbReference>
<dbReference type="PROSITE" id="PS50008">
    <property type="entry name" value="PIPLC_Y_DOMAIN"/>
    <property type="match status" value="1"/>
</dbReference>
<evidence type="ECO:0000256" key="1">
    <source>
        <dbReference type="ARBA" id="ARBA00001195"/>
    </source>
</evidence>
<evidence type="ECO:0000256" key="8">
    <source>
        <dbReference type="SAM" id="MobiDB-lite"/>
    </source>
</evidence>
<reference evidence="10 11" key="1">
    <citation type="submission" date="2017-06" db="EMBL/GenBank/DDBJ databases">
        <title>Ant-infecting Ophiocordyceps genomes reveal a high diversity of potential behavioral manipulation genes and a possible major role for enterotoxins.</title>
        <authorList>
            <person name="De Bekker C."/>
            <person name="Evans H.C."/>
            <person name="Brachmann A."/>
            <person name="Hughes D.P."/>
        </authorList>
    </citation>
    <scope>NUCLEOTIDE SEQUENCE [LARGE SCALE GENOMIC DNA]</scope>
    <source>
        <strain evidence="10 11">1348a</strain>
    </source>
</reference>
<feature type="compositionally biased region" description="Acidic residues" evidence="8">
    <location>
        <begin position="275"/>
        <end position="300"/>
    </location>
</feature>
<evidence type="ECO:0000256" key="4">
    <source>
        <dbReference type="ARBA" id="ARBA00023098"/>
    </source>
</evidence>
<dbReference type="EMBL" id="NJEU01001349">
    <property type="protein sequence ID" value="PHH67686.1"/>
    <property type="molecule type" value="Genomic_DNA"/>
</dbReference>
<evidence type="ECO:0000256" key="2">
    <source>
        <dbReference type="ARBA" id="ARBA00022801"/>
    </source>
</evidence>
<dbReference type="SUPFAM" id="SSF49562">
    <property type="entry name" value="C2 domain (Calcium/lipid-binding domain, CaLB)"/>
    <property type="match status" value="1"/>
</dbReference>
<dbReference type="InterPro" id="IPR035892">
    <property type="entry name" value="C2_domain_sf"/>
</dbReference>
<keyword evidence="4 7" id="KW-0443">Lipid metabolism</keyword>
<proteinExistence type="predicted"/>
<evidence type="ECO:0000256" key="7">
    <source>
        <dbReference type="RuleBase" id="RU361133"/>
    </source>
</evidence>
<dbReference type="Proteomes" id="UP000224854">
    <property type="component" value="Unassembled WGS sequence"/>
</dbReference>
<comment type="function">
    <text evidence="6">The production of the second messenger molecules diacylglycerol (DAG) and inositol 1,4,5-trisphosphate (IP3) is mediated by activated phosphatidylinositol-specific phospholipase C enzymes.</text>
</comment>
<evidence type="ECO:0000256" key="5">
    <source>
        <dbReference type="ARBA" id="ARBA00023224"/>
    </source>
</evidence>
<protein>
    <recommendedName>
        <fullName evidence="7">Phosphoinositide phospholipase C</fullName>
        <ecNumber evidence="7">3.1.4.11</ecNumber>
    </recommendedName>
</protein>
<dbReference type="Gene3D" id="3.20.20.190">
    <property type="entry name" value="Phosphatidylinositol (PI) phosphodiesterase"/>
    <property type="match status" value="1"/>
</dbReference>
<dbReference type="InterPro" id="IPR000909">
    <property type="entry name" value="PLipase_C_PInositol-sp_X_dom"/>
</dbReference>
<feature type="domain" description="PI-PLC Y-box" evidence="9">
    <location>
        <begin position="332"/>
        <end position="450"/>
    </location>
</feature>